<protein>
    <recommendedName>
        <fullName evidence="2">Single-stranded-DNA-specific exonuclease RecJ</fullName>
    </recommendedName>
</protein>
<dbReference type="InterPro" id="IPR004610">
    <property type="entry name" value="RecJ"/>
</dbReference>
<gene>
    <name evidence="10" type="primary">recJ</name>
    <name evidence="10" type="ORF">DKB62_02640</name>
</gene>
<evidence type="ECO:0000313" key="11">
    <source>
        <dbReference type="Proteomes" id="UP000254337"/>
    </source>
</evidence>
<dbReference type="InterPro" id="IPR003156">
    <property type="entry name" value="DHHA1_dom"/>
</dbReference>
<proteinExistence type="inferred from homology"/>
<feature type="domain" description="RecJ OB" evidence="9">
    <location>
        <begin position="452"/>
        <end position="559"/>
    </location>
</feature>
<dbReference type="NCBIfam" id="TIGR00644">
    <property type="entry name" value="recJ"/>
    <property type="match status" value="1"/>
</dbReference>
<evidence type="ECO:0000259" key="9">
    <source>
        <dbReference type="Pfam" id="PF17768"/>
    </source>
</evidence>
<reference evidence="10 11" key="1">
    <citation type="submission" date="2018-05" db="EMBL/GenBank/DDBJ databases">
        <title>Complete genome sequence of Megasphaera sp. AJH120T, isolated from the ceca of a chicken.</title>
        <authorList>
            <person name="Maki J."/>
            <person name="Looft T."/>
        </authorList>
    </citation>
    <scope>NUCLEOTIDE SEQUENCE [LARGE SCALE GENOMIC DNA]</scope>
    <source>
        <strain evidence="10 11">AJH120</strain>
    </source>
</reference>
<keyword evidence="11" id="KW-1185">Reference proteome</keyword>
<keyword evidence="6" id="KW-0175">Coiled coil</keyword>
<keyword evidence="5 10" id="KW-0269">Exonuclease</keyword>
<evidence type="ECO:0000259" key="7">
    <source>
        <dbReference type="Pfam" id="PF01368"/>
    </source>
</evidence>
<accession>A0A346AXG1</accession>
<feature type="domain" description="DHHA1" evidence="8">
    <location>
        <begin position="344"/>
        <end position="437"/>
    </location>
</feature>
<dbReference type="PANTHER" id="PTHR30255">
    <property type="entry name" value="SINGLE-STRANDED-DNA-SPECIFIC EXONUCLEASE RECJ"/>
    <property type="match status" value="1"/>
</dbReference>
<dbReference type="Pfam" id="PF02272">
    <property type="entry name" value="DHHA1"/>
    <property type="match status" value="1"/>
</dbReference>
<dbReference type="InterPro" id="IPR041122">
    <property type="entry name" value="RecJ_OB"/>
</dbReference>
<evidence type="ECO:0000313" key="10">
    <source>
        <dbReference type="EMBL" id="AXL20554.1"/>
    </source>
</evidence>
<evidence type="ECO:0000256" key="5">
    <source>
        <dbReference type="ARBA" id="ARBA00022839"/>
    </source>
</evidence>
<dbReference type="Pfam" id="PF17768">
    <property type="entry name" value="RecJ_OB"/>
    <property type="match status" value="1"/>
</dbReference>
<feature type="domain" description="DDH" evidence="7">
    <location>
        <begin position="79"/>
        <end position="209"/>
    </location>
</feature>
<keyword evidence="3" id="KW-0540">Nuclease</keyword>
<dbReference type="EMBL" id="CP029462">
    <property type="protein sequence ID" value="AXL20554.1"/>
    <property type="molecule type" value="Genomic_DNA"/>
</dbReference>
<evidence type="ECO:0000256" key="6">
    <source>
        <dbReference type="SAM" id="Coils"/>
    </source>
</evidence>
<keyword evidence="4" id="KW-0378">Hydrolase</keyword>
<evidence type="ECO:0000259" key="8">
    <source>
        <dbReference type="Pfam" id="PF02272"/>
    </source>
</evidence>
<dbReference type="GO" id="GO:0006281">
    <property type="term" value="P:DNA repair"/>
    <property type="evidence" value="ECO:0007669"/>
    <property type="project" value="InterPro"/>
</dbReference>
<evidence type="ECO:0000256" key="2">
    <source>
        <dbReference type="ARBA" id="ARBA00019841"/>
    </source>
</evidence>
<comment type="similarity">
    <text evidence="1">Belongs to the RecJ family.</text>
</comment>
<dbReference type="Proteomes" id="UP000254337">
    <property type="component" value="Chromosome"/>
</dbReference>
<dbReference type="KEGG" id="meg:DKB62_02640"/>
<dbReference type="InterPro" id="IPR001667">
    <property type="entry name" value="DDH_dom"/>
</dbReference>
<dbReference type="InterPro" id="IPR038763">
    <property type="entry name" value="DHH_sf"/>
</dbReference>
<sequence>MKKRWRVIPADEGCARSLSEQLHISPILAQLLVHRGITSAECGRHFLYDSLEQSCDPFLMKGMEKAVQRICRAIEGKEKIIIYGDYDVDGITATSLLYWVLSDLGAEPSFYIPERQSEGYGLNRDAVQHLKDEHTNVLITVDCGISSYDIVDSFRGDMDIIVTDHHEPPADIPPAYAVLNPKQEGCAYPFKELAGAGVAYKLCQALWLRLCGEALAGYTEIAALGTIADLVPLTGENRIIVRDGLQRMKEGYNTGLQALLAVSGLTPDSISAGRIAFTAAPRLNAAGRISHAEKGVRLLLETDQEKAGRIAEELNELNKERQDIEHDIARQAVQQIEAEKRRDDGVLVAYGQDWHAGVIGIAASRLVEEYYRPSLVISVHDGVGKGSCRSIAGFNMYEALQYADDLLIQYGGHPMAAGFSIQADRIEEFRRRLIDYAAAHMKEEDYIPQLAVDGELRPDDITLSLVDELSQLEPYGMGNSRPVFSLQGCTVDEARPIGRDKKHLRLVLRSGKHTRISGVGWSMAEACNEIMEGDCIDVAFQLERNEFNGVASPQLVVQDLRGPDIPVHLDRTVMIDIYLALKKCIPEWGMPVWQVQQRALAAEGDRYEAHAIYAAILVLKEIGVLKIRSDVDGPSYYFPVLSGKMCLHMSPTYQKYSKT</sequence>
<dbReference type="Gene3D" id="3.10.310.30">
    <property type="match status" value="1"/>
</dbReference>
<dbReference type="GO" id="GO:0008409">
    <property type="term" value="F:5'-3' exonuclease activity"/>
    <property type="evidence" value="ECO:0007669"/>
    <property type="project" value="InterPro"/>
</dbReference>
<feature type="coiled-coil region" evidence="6">
    <location>
        <begin position="300"/>
        <end position="339"/>
    </location>
</feature>
<dbReference type="InterPro" id="IPR051673">
    <property type="entry name" value="SSDNA_exonuclease_RecJ"/>
</dbReference>
<dbReference type="OrthoDB" id="9809852at2"/>
<evidence type="ECO:0000256" key="4">
    <source>
        <dbReference type="ARBA" id="ARBA00022801"/>
    </source>
</evidence>
<dbReference type="PANTHER" id="PTHR30255:SF2">
    <property type="entry name" value="SINGLE-STRANDED-DNA-SPECIFIC EXONUCLEASE RECJ"/>
    <property type="match status" value="1"/>
</dbReference>
<dbReference type="Pfam" id="PF01368">
    <property type="entry name" value="DHH"/>
    <property type="match status" value="1"/>
</dbReference>
<dbReference type="RefSeq" id="WP_107195694.1">
    <property type="nucleotide sequence ID" value="NZ_PSNP01000013.1"/>
</dbReference>
<dbReference type="GO" id="GO:0006310">
    <property type="term" value="P:DNA recombination"/>
    <property type="evidence" value="ECO:0007669"/>
    <property type="project" value="InterPro"/>
</dbReference>
<organism evidence="10 11">
    <name type="scientific">Megasphaera stantonii</name>
    <dbReference type="NCBI Taxonomy" id="2144175"/>
    <lineage>
        <taxon>Bacteria</taxon>
        <taxon>Bacillati</taxon>
        <taxon>Bacillota</taxon>
        <taxon>Negativicutes</taxon>
        <taxon>Veillonellales</taxon>
        <taxon>Veillonellaceae</taxon>
        <taxon>Megasphaera</taxon>
    </lineage>
</organism>
<evidence type="ECO:0000256" key="3">
    <source>
        <dbReference type="ARBA" id="ARBA00022722"/>
    </source>
</evidence>
<dbReference type="SUPFAM" id="SSF64182">
    <property type="entry name" value="DHH phosphoesterases"/>
    <property type="match status" value="1"/>
</dbReference>
<evidence type="ECO:0000256" key="1">
    <source>
        <dbReference type="ARBA" id="ARBA00005915"/>
    </source>
</evidence>
<dbReference type="AlphaFoldDB" id="A0A346AXG1"/>
<dbReference type="GO" id="GO:0003676">
    <property type="term" value="F:nucleic acid binding"/>
    <property type="evidence" value="ECO:0007669"/>
    <property type="project" value="InterPro"/>
</dbReference>
<name>A0A346AXG1_9FIRM</name>
<dbReference type="Gene3D" id="3.90.1640.30">
    <property type="match status" value="1"/>
</dbReference>